<sequence length="53" mass="5748">MSTRRPFTSLRQVGTALSSAMLARISLSTLLTGRVTPCNRKIGDIITTLDVKV</sequence>
<dbReference type="AlphaFoldDB" id="A0A3P7NU89"/>
<dbReference type="Proteomes" id="UP000281553">
    <property type="component" value="Unassembled WGS sequence"/>
</dbReference>
<protein>
    <submittedName>
        <fullName evidence="1">Uncharacterized protein</fullName>
    </submittedName>
</protein>
<keyword evidence="2" id="KW-1185">Reference proteome</keyword>
<accession>A0A3P7NU89</accession>
<name>A0A3P7NU89_DIBLA</name>
<dbReference type="EMBL" id="UYRU01090559">
    <property type="protein sequence ID" value="VDN37267.1"/>
    <property type="molecule type" value="Genomic_DNA"/>
</dbReference>
<gene>
    <name evidence="1" type="ORF">DILT_LOCUS17274</name>
</gene>
<organism evidence="1 2">
    <name type="scientific">Dibothriocephalus latus</name>
    <name type="common">Fish tapeworm</name>
    <name type="synonym">Diphyllobothrium latum</name>
    <dbReference type="NCBI Taxonomy" id="60516"/>
    <lineage>
        <taxon>Eukaryota</taxon>
        <taxon>Metazoa</taxon>
        <taxon>Spiralia</taxon>
        <taxon>Lophotrochozoa</taxon>
        <taxon>Platyhelminthes</taxon>
        <taxon>Cestoda</taxon>
        <taxon>Eucestoda</taxon>
        <taxon>Diphyllobothriidea</taxon>
        <taxon>Diphyllobothriidae</taxon>
        <taxon>Dibothriocephalus</taxon>
    </lineage>
</organism>
<evidence type="ECO:0000313" key="1">
    <source>
        <dbReference type="EMBL" id="VDN37267.1"/>
    </source>
</evidence>
<proteinExistence type="predicted"/>
<evidence type="ECO:0000313" key="2">
    <source>
        <dbReference type="Proteomes" id="UP000281553"/>
    </source>
</evidence>
<reference evidence="1 2" key="1">
    <citation type="submission" date="2018-11" db="EMBL/GenBank/DDBJ databases">
        <authorList>
            <consortium name="Pathogen Informatics"/>
        </authorList>
    </citation>
    <scope>NUCLEOTIDE SEQUENCE [LARGE SCALE GENOMIC DNA]</scope>
</reference>